<reference evidence="1 2" key="2">
    <citation type="journal article" date="2022" name="Mol. Ecol. Resour.">
        <title>The genomes of chicory, endive, great burdock and yacon provide insights into Asteraceae paleo-polyploidization history and plant inulin production.</title>
        <authorList>
            <person name="Fan W."/>
            <person name="Wang S."/>
            <person name="Wang H."/>
            <person name="Wang A."/>
            <person name="Jiang F."/>
            <person name="Liu H."/>
            <person name="Zhao H."/>
            <person name="Xu D."/>
            <person name="Zhang Y."/>
        </authorList>
    </citation>
    <scope>NUCLEOTIDE SEQUENCE [LARGE SCALE GENOMIC DNA]</scope>
    <source>
        <strain evidence="2">cv. Niubang</strain>
    </source>
</reference>
<evidence type="ECO:0000313" key="2">
    <source>
        <dbReference type="Proteomes" id="UP001055879"/>
    </source>
</evidence>
<dbReference type="EMBL" id="CM042064">
    <property type="protein sequence ID" value="KAI3665206.1"/>
    <property type="molecule type" value="Genomic_DNA"/>
</dbReference>
<dbReference type="Proteomes" id="UP001055879">
    <property type="component" value="Linkage Group LG18"/>
</dbReference>
<name>A0ACB8XEI7_ARCLA</name>
<reference evidence="2" key="1">
    <citation type="journal article" date="2022" name="Mol. Ecol. Resour.">
        <title>The genomes of chicory, endive, great burdock and yacon provide insights into Asteraceae palaeo-polyploidization history and plant inulin production.</title>
        <authorList>
            <person name="Fan W."/>
            <person name="Wang S."/>
            <person name="Wang H."/>
            <person name="Wang A."/>
            <person name="Jiang F."/>
            <person name="Liu H."/>
            <person name="Zhao H."/>
            <person name="Xu D."/>
            <person name="Zhang Y."/>
        </authorList>
    </citation>
    <scope>NUCLEOTIDE SEQUENCE [LARGE SCALE GENOMIC DNA]</scope>
    <source>
        <strain evidence="2">cv. Niubang</strain>
    </source>
</reference>
<gene>
    <name evidence="1" type="ORF">L6452_43829</name>
</gene>
<evidence type="ECO:0000313" key="1">
    <source>
        <dbReference type="EMBL" id="KAI3665206.1"/>
    </source>
</evidence>
<comment type="caution">
    <text evidence="1">The sequence shown here is derived from an EMBL/GenBank/DDBJ whole genome shotgun (WGS) entry which is preliminary data.</text>
</comment>
<organism evidence="1 2">
    <name type="scientific">Arctium lappa</name>
    <name type="common">Greater burdock</name>
    <name type="synonym">Lappa major</name>
    <dbReference type="NCBI Taxonomy" id="4217"/>
    <lineage>
        <taxon>Eukaryota</taxon>
        <taxon>Viridiplantae</taxon>
        <taxon>Streptophyta</taxon>
        <taxon>Embryophyta</taxon>
        <taxon>Tracheophyta</taxon>
        <taxon>Spermatophyta</taxon>
        <taxon>Magnoliopsida</taxon>
        <taxon>eudicotyledons</taxon>
        <taxon>Gunneridae</taxon>
        <taxon>Pentapetalae</taxon>
        <taxon>asterids</taxon>
        <taxon>campanulids</taxon>
        <taxon>Asterales</taxon>
        <taxon>Asteraceae</taxon>
        <taxon>Carduoideae</taxon>
        <taxon>Cardueae</taxon>
        <taxon>Arctiinae</taxon>
        <taxon>Arctium</taxon>
    </lineage>
</organism>
<keyword evidence="2" id="KW-1185">Reference proteome</keyword>
<proteinExistence type="predicted"/>
<sequence length="108" mass="12211">MSSAKSNMNSANSIISARSSHDLILYTWRSLIGFGSLTFGRHAFGRVMNSVVDRFVVRMVTSRLLFVHQLHLRFSYELMLTRDLSSGITFGCLLLKLSVITEQTQSDH</sequence>
<accession>A0ACB8XEI7</accession>
<protein>
    <submittedName>
        <fullName evidence="1">Uncharacterized protein</fullName>
    </submittedName>
</protein>